<dbReference type="AlphaFoldDB" id="A0AAN9VVY1"/>
<feature type="coiled-coil region" evidence="1">
    <location>
        <begin position="151"/>
        <end position="185"/>
    </location>
</feature>
<reference evidence="2 3" key="1">
    <citation type="submission" date="2024-03" db="EMBL/GenBank/DDBJ databases">
        <title>The genome assembly and annotation of the cricket Gryllus longicercus Weissman &amp; Gray.</title>
        <authorList>
            <person name="Szrajer S."/>
            <person name="Gray D."/>
            <person name="Ylla G."/>
        </authorList>
    </citation>
    <scope>NUCLEOTIDE SEQUENCE [LARGE SCALE GENOMIC DNA]</scope>
    <source>
        <strain evidence="2">DAG 2021-001</strain>
        <tissue evidence="2">Whole body minus gut</tissue>
    </source>
</reference>
<feature type="coiled-coil region" evidence="1">
    <location>
        <begin position="356"/>
        <end position="471"/>
    </location>
</feature>
<keyword evidence="3" id="KW-1185">Reference proteome</keyword>
<name>A0AAN9VVY1_9ORTH</name>
<evidence type="ECO:0000313" key="3">
    <source>
        <dbReference type="Proteomes" id="UP001378592"/>
    </source>
</evidence>
<protein>
    <submittedName>
        <fullName evidence="2">Uncharacterized protein</fullName>
    </submittedName>
</protein>
<organism evidence="2 3">
    <name type="scientific">Gryllus longicercus</name>
    <dbReference type="NCBI Taxonomy" id="2509291"/>
    <lineage>
        <taxon>Eukaryota</taxon>
        <taxon>Metazoa</taxon>
        <taxon>Ecdysozoa</taxon>
        <taxon>Arthropoda</taxon>
        <taxon>Hexapoda</taxon>
        <taxon>Insecta</taxon>
        <taxon>Pterygota</taxon>
        <taxon>Neoptera</taxon>
        <taxon>Polyneoptera</taxon>
        <taxon>Orthoptera</taxon>
        <taxon>Ensifera</taxon>
        <taxon>Gryllidea</taxon>
        <taxon>Grylloidea</taxon>
        <taxon>Gryllidae</taxon>
        <taxon>Gryllinae</taxon>
        <taxon>Gryllus</taxon>
    </lineage>
</organism>
<sequence length="477" mass="54494">MNVQQNFHVPILCTGDDKTISDENQCQNKVQTISGNSKSVKILEEFKRIYLERLRKIEEETPEEGAELKLKTLASWINDLGEQNLMLVETVEQLEQEAADRVMLLEERLKKSSHIALEYLSRLEEYDNQFLNQAFEKDQPTMLPIKTSNRLMQAQQTEEILKTRISNLQNDISGLLELIRRARYEGSWDTNGLSFLEVTYEDIFGLYPHQITDNLESADHLKTTKSVSQQKITRALEDNILNDQGTKAQPGSVAGPRVAIGLSEKAEQLQSISYGSPKEKKGVSFASPTKEDYRLQDDDLLTPLKQAQNGVELARKQDAQHCGCRGERVAVARQVEESRVNVVLAQAAIEETVEELDAVADILRDREEKIRELEADIQSLQNTLIHSQQDIDVLLQPVECEASQRGLQINNFEDKLQRLSSAMKDSQKNIEDYIRDKETSYNSQKRSEQKIKKLQLELESIQEDLEQCLKTFEPSEV</sequence>
<feature type="coiled-coil region" evidence="1">
    <location>
        <begin position="77"/>
        <end position="108"/>
    </location>
</feature>
<gene>
    <name evidence="2" type="ORF">R5R35_002222</name>
</gene>
<evidence type="ECO:0000313" key="2">
    <source>
        <dbReference type="EMBL" id="KAK7865164.1"/>
    </source>
</evidence>
<comment type="caution">
    <text evidence="2">The sequence shown here is derived from an EMBL/GenBank/DDBJ whole genome shotgun (WGS) entry which is preliminary data.</text>
</comment>
<dbReference type="EMBL" id="JAZDUA010000185">
    <property type="protein sequence ID" value="KAK7865164.1"/>
    <property type="molecule type" value="Genomic_DNA"/>
</dbReference>
<dbReference type="Proteomes" id="UP001378592">
    <property type="component" value="Unassembled WGS sequence"/>
</dbReference>
<accession>A0AAN9VVY1</accession>
<evidence type="ECO:0000256" key="1">
    <source>
        <dbReference type="SAM" id="Coils"/>
    </source>
</evidence>
<keyword evidence="1" id="KW-0175">Coiled coil</keyword>
<proteinExistence type="predicted"/>